<gene>
    <name evidence="2" type="ORF">ACFSAH_18900</name>
</gene>
<proteinExistence type="predicted"/>
<name>A0ABW4IGT2_9SPHI</name>
<keyword evidence="1" id="KW-0812">Transmembrane</keyword>
<keyword evidence="3" id="KW-1185">Reference proteome</keyword>
<organism evidence="2 3">
    <name type="scientific">Pseudopedobacter beijingensis</name>
    <dbReference type="NCBI Taxonomy" id="1207056"/>
    <lineage>
        <taxon>Bacteria</taxon>
        <taxon>Pseudomonadati</taxon>
        <taxon>Bacteroidota</taxon>
        <taxon>Sphingobacteriia</taxon>
        <taxon>Sphingobacteriales</taxon>
        <taxon>Sphingobacteriaceae</taxon>
        <taxon>Pseudopedobacter</taxon>
    </lineage>
</organism>
<dbReference type="Proteomes" id="UP001597118">
    <property type="component" value="Unassembled WGS sequence"/>
</dbReference>
<keyword evidence="1" id="KW-0472">Membrane</keyword>
<feature type="transmembrane region" description="Helical" evidence="1">
    <location>
        <begin position="142"/>
        <end position="164"/>
    </location>
</feature>
<reference evidence="3" key="1">
    <citation type="journal article" date="2019" name="Int. J. Syst. Evol. Microbiol.">
        <title>The Global Catalogue of Microorganisms (GCM) 10K type strain sequencing project: providing services to taxonomists for standard genome sequencing and annotation.</title>
        <authorList>
            <consortium name="The Broad Institute Genomics Platform"/>
            <consortium name="The Broad Institute Genome Sequencing Center for Infectious Disease"/>
            <person name="Wu L."/>
            <person name="Ma J."/>
        </authorList>
    </citation>
    <scope>NUCLEOTIDE SEQUENCE [LARGE SCALE GENOMIC DNA]</scope>
    <source>
        <strain evidence="3">CCUG 53762</strain>
    </source>
</reference>
<dbReference type="RefSeq" id="WP_379664270.1">
    <property type="nucleotide sequence ID" value="NZ_JBHUDG010000051.1"/>
</dbReference>
<dbReference type="EMBL" id="JBHUDG010000051">
    <property type="protein sequence ID" value="MFD1631948.1"/>
    <property type="molecule type" value="Genomic_DNA"/>
</dbReference>
<keyword evidence="1" id="KW-1133">Transmembrane helix</keyword>
<protein>
    <submittedName>
        <fullName evidence="2">Uncharacterized protein</fullName>
    </submittedName>
</protein>
<feature type="transmembrane region" description="Helical" evidence="1">
    <location>
        <begin position="116"/>
        <end position="135"/>
    </location>
</feature>
<comment type="caution">
    <text evidence="2">The sequence shown here is derived from an EMBL/GenBank/DDBJ whole genome shotgun (WGS) entry which is preliminary data.</text>
</comment>
<evidence type="ECO:0000256" key="1">
    <source>
        <dbReference type="SAM" id="Phobius"/>
    </source>
</evidence>
<sequence length="175" mass="20169">MKLFFTGFIIFFLFINTSLAALEIKDFDISQSVGRTEKFMIIAKDSLENVNDDINGTYKFSVNGFNEVLHFRNGIAESSLIIDKSIFLYIKHLNETSPSKLYYVLKTGQRLNPISISWYILLAIPAFLIFIGYMFRRIIKLIIVVLIGYFYFTYSKGLSLGTFLESAFDGLRNLF</sequence>
<accession>A0ABW4IGT2</accession>
<evidence type="ECO:0000313" key="3">
    <source>
        <dbReference type="Proteomes" id="UP001597118"/>
    </source>
</evidence>
<evidence type="ECO:0000313" key="2">
    <source>
        <dbReference type="EMBL" id="MFD1631948.1"/>
    </source>
</evidence>